<dbReference type="Proteomes" id="UP001152531">
    <property type="component" value="Unassembled WGS sequence"/>
</dbReference>
<evidence type="ECO:0000313" key="1">
    <source>
        <dbReference type="EMBL" id="CAH6720604.1"/>
    </source>
</evidence>
<gene>
    <name evidence="1" type="ORF">CLIB1444_04S03818</name>
</gene>
<protein>
    <submittedName>
        <fullName evidence="1">Uncharacterized protein</fullName>
    </submittedName>
</protein>
<accession>A0ACA9Y763</accession>
<sequence>MRKKPIKMDNEQLIQEFKTITNSEDDENIKNLLTIHDWNLNNAIMTFFDTGFESVNQPQSIINHRHDTNDHDTGFGDNPLEDIESTARSSGSDPFTYSTAQSFEMQDLIPRLPFAPRISNNWQYQIGIYNSLKPVETKVNTIWFLLLFVPKNLLNLIYSILRYFFKPKPNSFPKAINYELMDLNHEINFDNYNVYHKNYNDVYQKTKDNNEWLLVVLVNNDTSRFVESLLENNHFVNHFGEKGVVKLNIYVGNVDKSPESWEIGSKYQCKRLPSVYLIGNVTNNPSIMPSMSIIYRSNISIGFISNDVINQTTNKITKNLKKLTDHYEPQLITARLEKREIELSRKIKQNQDEAYIRSLEADKVKKLEKQKQLDLENYQKDKIKYLQYLKNSNWWEDLNTNGTIRIQIKLPEEKIVVKLDPSICLKDLYLFIETKLSDDIDIDEDCSGFKHNNDFKFELIQPYPKKVFDELHSPIEEVLKSGMSLLVELDEDED</sequence>
<proteinExistence type="predicted"/>
<evidence type="ECO:0000313" key="2">
    <source>
        <dbReference type="Proteomes" id="UP001152531"/>
    </source>
</evidence>
<reference evidence="1" key="1">
    <citation type="submission" date="2022-06" db="EMBL/GenBank/DDBJ databases">
        <authorList>
            <person name="Legras J.-L."/>
            <person name="Devillers H."/>
            <person name="Grondin C."/>
        </authorList>
    </citation>
    <scope>NUCLEOTIDE SEQUENCE</scope>
    <source>
        <strain evidence="1">CLIB 1444</strain>
    </source>
</reference>
<organism evidence="1 2">
    <name type="scientific">[Candida] jaroonii</name>
    <dbReference type="NCBI Taxonomy" id="467808"/>
    <lineage>
        <taxon>Eukaryota</taxon>
        <taxon>Fungi</taxon>
        <taxon>Dikarya</taxon>
        <taxon>Ascomycota</taxon>
        <taxon>Saccharomycotina</taxon>
        <taxon>Pichiomycetes</taxon>
        <taxon>Debaryomycetaceae</taxon>
        <taxon>Yamadazyma</taxon>
    </lineage>
</organism>
<comment type="caution">
    <text evidence="1">The sequence shown here is derived from an EMBL/GenBank/DDBJ whole genome shotgun (WGS) entry which is preliminary data.</text>
</comment>
<dbReference type="EMBL" id="CALSDN010000004">
    <property type="protein sequence ID" value="CAH6720604.1"/>
    <property type="molecule type" value="Genomic_DNA"/>
</dbReference>
<keyword evidence="2" id="KW-1185">Reference proteome</keyword>
<name>A0ACA9Y763_9ASCO</name>